<evidence type="ECO:0000313" key="2">
    <source>
        <dbReference type="Proteomes" id="UP001432027"/>
    </source>
</evidence>
<proteinExistence type="predicted"/>
<evidence type="ECO:0000313" key="1">
    <source>
        <dbReference type="EMBL" id="GMS79151.1"/>
    </source>
</evidence>
<accession>A0AAV5S853</accession>
<gene>
    <name evidence="1" type="ORF">PENTCL1PPCAC_1326</name>
</gene>
<organism evidence="1 2">
    <name type="scientific">Pristionchus entomophagus</name>
    <dbReference type="NCBI Taxonomy" id="358040"/>
    <lineage>
        <taxon>Eukaryota</taxon>
        <taxon>Metazoa</taxon>
        <taxon>Ecdysozoa</taxon>
        <taxon>Nematoda</taxon>
        <taxon>Chromadorea</taxon>
        <taxon>Rhabditida</taxon>
        <taxon>Rhabditina</taxon>
        <taxon>Diplogasteromorpha</taxon>
        <taxon>Diplogasteroidea</taxon>
        <taxon>Neodiplogasteridae</taxon>
        <taxon>Pristionchus</taxon>
    </lineage>
</organism>
<dbReference type="Proteomes" id="UP001432027">
    <property type="component" value="Unassembled WGS sequence"/>
</dbReference>
<keyword evidence="2" id="KW-1185">Reference proteome</keyword>
<protein>
    <recommendedName>
        <fullName evidence="3">C6 domain-containing protein</fullName>
    </recommendedName>
</protein>
<dbReference type="AlphaFoldDB" id="A0AAV5S853"/>
<name>A0AAV5S853_9BILA</name>
<reference evidence="1" key="1">
    <citation type="submission" date="2023-10" db="EMBL/GenBank/DDBJ databases">
        <title>Genome assembly of Pristionchus species.</title>
        <authorList>
            <person name="Yoshida K."/>
            <person name="Sommer R.J."/>
        </authorList>
    </citation>
    <scope>NUCLEOTIDE SEQUENCE</scope>
    <source>
        <strain evidence="1">RS0144</strain>
    </source>
</reference>
<dbReference type="EMBL" id="BTSX01000001">
    <property type="protein sequence ID" value="GMS79151.1"/>
    <property type="molecule type" value="Genomic_DNA"/>
</dbReference>
<feature type="non-terminal residue" evidence="1">
    <location>
        <position position="1"/>
    </location>
</feature>
<evidence type="ECO:0008006" key="3">
    <source>
        <dbReference type="Google" id="ProtNLM"/>
    </source>
</evidence>
<sequence length="116" mass="12273">FLYTLTSSCIGCIRMVPTDSGIPATMTTTTPKPLICSALSPADLGRCMTSSGRPCTTAVLLEPVTSCVAPNTLYVETTTAGTFNYLTEIRCDSPSKTWQTPTTEIITPTGVACVTR</sequence>
<comment type="caution">
    <text evidence="1">The sequence shown here is derived from an EMBL/GenBank/DDBJ whole genome shotgun (WGS) entry which is preliminary data.</text>
</comment>